<feature type="region of interest" description="Disordered" evidence="2">
    <location>
        <begin position="85"/>
        <end position="148"/>
    </location>
</feature>
<organism evidence="3 4">
    <name type="scientific">Niveispirillum cyanobacteriorum</name>
    <dbReference type="NCBI Taxonomy" id="1612173"/>
    <lineage>
        <taxon>Bacteria</taxon>
        <taxon>Pseudomonadati</taxon>
        <taxon>Pseudomonadota</taxon>
        <taxon>Alphaproteobacteria</taxon>
        <taxon>Rhodospirillales</taxon>
        <taxon>Azospirillaceae</taxon>
        <taxon>Niveispirillum</taxon>
    </lineage>
</organism>
<sequence length="148" mass="16031">MIGKSTVVWIAVSCAASGILYQTSYKAQEQERELNRLNRAIVAEQEAIQVLKAEWAYLNDPTRLEKLSAEHLLLQATGAAQIAHLSDLPAKDPNQPAPYTPIPGRKPGSRAPDVIERAPAPKPAPVPPAPSRRQPEGPVILAKYGATR</sequence>
<reference evidence="3 4" key="1">
    <citation type="submission" date="2017-12" db="EMBL/GenBank/DDBJ databases">
        <title>Genomes of bacteria within cyanobacterial aggregates.</title>
        <authorList>
            <person name="Cai H."/>
        </authorList>
    </citation>
    <scope>NUCLEOTIDE SEQUENCE [LARGE SCALE GENOMIC DNA]</scope>
    <source>
        <strain evidence="3 4">TH16</strain>
    </source>
</reference>
<dbReference type="Proteomes" id="UP000234752">
    <property type="component" value="Chromosome eg_1"/>
</dbReference>
<keyword evidence="1" id="KW-0175">Coiled coil</keyword>
<dbReference type="RefSeq" id="WP_102111790.1">
    <property type="nucleotide sequence ID" value="NZ_BMGN01000002.1"/>
</dbReference>
<evidence type="ECO:0000256" key="1">
    <source>
        <dbReference type="SAM" id="Coils"/>
    </source>
</evidence>
<protein>
    <submittedName>
        <fullName evidence="3">Uncharacterized protein</fullName>
    </submittedName>
</protein>
<dbReference type="EMBL" id="CP025611">
    <property type="protein sequence ID" value="AUN30087.1"/>
    <property type="molecule type" value="Genomic_DNA"/>
</dbReference>
<keyword evidence="4" id="KW-1185">Reference proteome</keyword>
<dbReference type="OrthoDB" id="7165680at2"/>
<accession>A0A2K9NAH6</accession>
<evidence type="ECO:0000256" key="2">
    <source>
        <dbReference type="SAM" id="MobiDB-lite"/>
    </source>
</evidence>
<name>A0A2K9NAH6_9PROT</name>
<evidence type="ECO:0000313" key="3">
    <source>
        <dbReference type="EMBL" id="AUN30087.1"/>
    </source>
</evidence>
<dbReference type="KEGG" id="ncb:C0V82_07475"/>
<gene>
    <name evidence="3" type="ORF">C0V82_07475</name>
</gene>
<evidence type="ECO:0000313" key="4">
    <source>
        <dbReference type="Proteomes" id="UP000234752"/>
    </source>
</evidence>
<dbReference type="AlphaFoldDB" id="A0A2K9NAH6"/>
<feature type="coiled-coil region" evidence="1">
    <location>
        <begin position="27"/>
        <end position="54"/>
    </location>
</feature>
<proteinExistence type="predicted"/>
<feature type="compositionally biased region" description="Pro residues" evidence="2">
    <location>
        <begin position="120"/>
        <end position="130"/>
    </location>
</feature>